<evidence type="ECO:0000313" key="1">
    <source>
        <dbReference type="EMBL" id="AIO31295.1"/>
    </source>
</evidence>
<dbReference type="KEGG" id="bcen:DM39_1489"/>
<dbReference type="Proteomes" id="UP000029413">
    <property type="component" value="Chromosome 1"/>
</dbReference>
<organism evidence="1 2">
    <name type="scientific">Burkholderia cenocepacia</name>
    <dbReference type="NCBI Taxonomy" id="95486"/>
    <lineage>
        <taxon>Bacteria</taxon>
        <taxon>Pseudomonadati</taxon>
        <taxon>Pseudomonadota</taxon>
        <taxon>Betaproteobacteria</taxon>
        <taxon>Burkholderiales</taxon>
        <taxon>Burkholderiaceae</taxon>
        <taxon>Burkholderia</taxon>
        <taxon>Burkholderia cepacia complex</taxon>
    </lineage>
</organism>
<evidence type="ECO:0000313" key="2">
    <source>
        <dbReference type="Proteomes" id="UP000029413"/>
    </source>
</evidence>
<name>A0AAN0VL23_9BURK</name>
<protein>
    <submittedName>
        <fullName evidence="1">Uncharacterized protein</fullName>
    </submittedName>
</protein>
<gene>
    <name evidence="1" type="ORF">DM39_1489</name>
</gene>
<accession>A0AAN0VL23</accession>
<keyword evidence="2" id="KW-1185">Reference proteome</keyword>
<reference evidence="1 2" key="1">
    <citation type="submission" date="2014-05" db="EMBL/GenBank/DDBJ databases">
        <authorList>
            <person name="Bishop-Lilly K.A."/>
            <person name="Broomall S.M."/>
            <person name="Chain P.S."/>
            <person name="Chertkov O."/>
            <person name="Coyne S.R."/>
            <person name="Daligault H.E."/>
            <person name="Davenport K.W."/>
            <person name="Erkkila T."/>
            <person name="Frey K.G."/>
            <person name="Gibbons H.S."/>
            <person name="Gu W."/>
            <person name="Jaissle J."/>
            <person name="Johnson S.L."/>
            <person name="Koroleva G.I."/>
            <person name="Ladner J.T."/>
            <person name="Lo C.-C."/>
            <person name="Minogue T.D."/>
            <person name="Munk C."/>
            <person name="Palacios G.F."/>
            <person name="Redden C.L."/>
            <person name="Rosenzweig C.N."/>
            <person name="Scholz M.B."/>
            <person name="Teshima H."/>
            <person name="Xu Y."/>
        </authorList>
    </citation>
    <scope>NUCLEOTIDE SEQUENCE [LARGE SCALE GENOMIC DNA]</scope>
    <source>
        <strain evidence="1 2">DDS 22E-1</strain>
    </source>
</reference>
<proteinExistence type="predicted"/>
<sequence length="45" mass="5044">MSFGKNPQYDFDTQLNAFPLVVDLSLTFCAHLPPHHGNGCNYCDD</sequence>
<dbReference type="AlphaFoldDB" id="A0AAN0VL23"/>
<dbReference type="EMBL" id="CP007783">
    <property type="protein sequence ID" value="AIO31295.1"/>
    <property type="molecule type" value="Genomic_DNA"/>
</dbReference>